<dbReference type="RefSeq" id="WP_217942726.1">
    <property type="nucleotide sequence ID" value="NZ_JAHTGR010000006.1"/>
</dbReference>
<evidence type="ECO:0000313" key="3">
    <source>
        <dbReference type="Proteomes" id="UP001155901"/>
    </source>
</evidence>
<dbReference type="EMBL" id="JALJZU010000001">
    <property type="protein sequence ID" value="MCP2007066.1"/>
    <property type="molecule type" value="Genomic_DNA"/>
</dbReference>
<proteinExistence type="predicted"/>
<dbReference type="Proteomes" id="UP001155901">
    <property type="component" value="Unassembled WGS sequence"/>
</dbReference>
<comment type="caution">
    <text evidence="1">The sequence shown here is derived from an EMBL/GenBank/DDBJ whole genome shotgun (WGS) entry which is preliminary data.</text>
</comment>
<sequence length="254" mass="26360">MANENNTGAAPGALPPLPNLARMAPHELNSALLEFGSAAWHMGLDVGLEHAPAVTDTGLLELRDHLAAAAQDNQAITLSPVAASALHHAMTTPSAASSPAGEAMQEARASLDEALASDELRQLKAEAQALAADGANWSMHVGCMFFLALIERIESLDTKPAGYIASQDMVKLGNCRAELWAAPPAADAVPVFLGAPAAPEGWQLVPKVPTPEMIMALAVLPDMVDGRIIRYSIDKLPDAYAAMLAVAPAAGTPP</sequence>
<evidence type="ECO:0000313" key="4">
    <source>
        <dbReference type="Proteomes" id="UP001162889"/>
    </source>
</evidence>
<name>A0AA41L872_9BURK</name>
<dbReference type="EMBL" id="JAHTGR010000006">
    <property type="protein sequence ID" value="MBV6321940.1"/>
    <property type="molecule type" value="Genomic_DNA"/>
</dbReference>
<reference evidence="1" key="1">
    <citation type="submission" date="2021-07" db="EMBL/GenBank/DDBJ databases">
        <title>Characterization of violacein-producing bacteria and related species.</title>
        <authorList>
            <person name="Wilson H.S."/>
            <person name="De Leon M.E."/>
        </authorList>
    </citation>
    <scope>NUCLEOTIDE SEQUENCE</scope>
    <source>
        <strain evidence="1">HSC-15S17</strain>
    </source>
</reference>
<keyword evidence="4" id="KW-1185">Reference proteome</keyword>
<dbReference type="AlphaFoldDB" id="A0AA41L872"/>
<evidence type="ECO:0000313" key="1">
    <source>
        <dbReference type="EMBL" id="MBV6321940.1"/>
    </source>
</evidence>
<gene>
    <name evidence="1" type="ORF">KVP70_13410</name>
    <name evidence="2" type="ORF">L1274_000754</name>
</gene>
<protein>
    <submittedName>
        <fullName evidence="1">Uncharacterized protein</fullName>
    </submittedName>
</protein>
<evidence type="ECO:0000313" key="2">
    <source>
        <dbReference type="EMBL" id="MCP2007066.1"/>
    </source>
</evidence>
<accession>A0AA41L872</accession>
<reference evidence="2" key="2">
    <citation type="submission" date="2022-03" db="EMBL/GenBank/DDBJ databases">
        <title>Genome Encyclopedia of Bacteria and Archaea VI: Functional Genomics of Type Strains.</title>
        <authorList>
            <person name="Whitman W."/>
        </authorList>
    </citation>
    <scope>NUCLEOTIDE SEQUENCE</scope>
    <source>
        <strain evidence="2">HSC-15S17</strain>
    </source>
</reference>
<organism evidence="1 3">
    <name type="scientific">Duganella violaceipulchra</name>
    <dbReference type="NCBI Taxonomy" id="2849652"/>
    <lineage>
        <taxon>Bacteria</taxon>
        <taxon>Pseudomonadati</taxon>
        <taxon>Pseudomonadota</taxon>
        <taxon>Betaproteobacteria</taxon>
        <taxon>Burkholderiales</taxon>
        <taxon>Oxalobacteraceae</taxon>
        <taxon>Telluria group</taxon>
        <taxon>Duganella</taxon>
    </lineage>
</organism>
<dbReference type="Proteomes" id="UP001162889">
    <property type="component" value="Unassembled WGS sequence"/>
</dbReference>